<evidence type="ECO:0000313" key="3">
    <source>
        <dbReference type="EMBL" id="MDI2112628.1"/>
    </source>
</evidence>
<dbReference type="RefSeq" id="WP_281462264.1">
    <property type="nucleotide sequence ID" value="NZ_JASBAN010000001.1"/>
</dbReference>
<keyword evidence="1 2" id="KW-0732">Signal</keyword>
<evidence type="ECO:0000256" key="2">
    <source>
        <dbReference type="SAM" id="SignalP"/>
    </source>
</evidence>
<keyword evidence="4" id="KW-1185">Reference proteome</keyword>
<dbReference type="EMBL" id="JASBAN010000001">
    <property type="protein sequence ID" value="MDI2112628.1"/>
    <property type="molecule type" value="Genomic_DNA"/>
</dbReference>
<feature type="chain" id="PRO_5045643971" evidence="2">
    <location>
        <begin position="18"/>
        <end position="206"/>
    </location>
</feature>
<sequence>MKWMRRSLFFLLPILLAACHGGQELRPTCELTAIARVEANLNNSQGFTGQFTQTWPDGGKSTGRIIYEPGKLRLNYDYPAPMVVVAKDKRMVAKDFSNQSVTHIGLSRNPLGLMLKTPVHLSRPILVTNIQHKNGLLQISLASSDNPSQGLLTLLFTEADGKLTLRQMQAVDVRKRRSIMDIENVHEGIHVPVTYFAYPDEQAAIK</sequence>
<dbReference type="Proteomes" id="UP001431775">
    <property type="component" value="Unassembled WGS sequence"/>
</dbReference>
<comment type="caution">
    <text evidence="3">The sequence shown here is derived from an EMBL/GenBank/DDBJ whole genome shotgun (WGS) entry which is preliminary data.</text>
</comment>
<dbReference type="Gene3D" id="2.50.20.10">
    <property type="entry name" value="Lipoprotein localisation LolA/LolB/LppX"/>
    <property type="match status" value="1"/>
</dbReference>
<reference evidence="3" key="1">
    <citation type="submission" date="2023-05" db="EMBL/GenBank/DDBJ databases">
        <title>Whole genome sequence of Commensalibacter sp.</title>
        <authorList>
            <person name="Charoenyingcharoen P."/>
            <person name="Yukphan P."/>
        </authorList>
    </citation>
    <scope>NUCLEOTIDE SEQUENCE</scope>
    <source>
        <strain evidence="3">TBRC 10068</strain>
    </source>
</reference>
<dbReference type="PROSITE" id="PS51257">
    <property type="entry name" value="PROKAR_LIPOPROTEIN"/>
    <property type="match status" value="1"/>
</dbReference>
<feature type="signal peptide" evidence="2">
    <location>
        <begin position="1"/>
        <end position="17"/>
    </location>
</feature>
<name>A0ABT6Q6W0_9PROT</name>
<proteinExistence type="predicted"/>
<dbReference type="SUPFAM" id="SSF89392">
    <property type="entry name" value="Prokaryotic lipoproteins and lipoprotein localization factors"/>
    <property type="match status" value="1"/>
</dbReference>
<dbReference type="PANTHER" id="PTHR35869:SF1">
    <property type="entry name" value="OUTER-MEMBRANE LIPOPROTEIN CARRIER PROTEIN"/>
    <property type="match status" value="1"/>
</dbReference>
<keyword evidence="3" id="KW-0449">Lipoprotein</keyword>
<dbReference type="CDD" id="cd16325">
    <property type="entry name" value="LolA"/>
    <property type="match status" value="1"/>
</dbReference>
<dbReference type="InterPro" id="IPR004564">
    <property type="entry name" value="OM_lipoprot_carrier_LolA-like"/>
</dbReference>
<protein>
    <submittedName>
        <fullName evidence="3">Outer membrane lipoprotein carrier protein LolA</fullName>
    </submittedName>
</protein>
<accession>A0ABT6Q6W0</accession>
<dbReference type="Pfam" id="PF03548">
    <property type="entry name" value="LolA"/>
    <property type="match status" value="1"/>
</dbReference>
<organism evidence="3 4">
    <name type="scientific">Commensalibacter nepenthis</name>
    <dbReference type="NCBI Taxonomy" id="3043872"/>
    <lineage>
        <taxon>Bacteria</taxon>
        <taxon>Pseudomonadati</taxon>
        <taxon>Pseudomonadota</taxon>
        <taxon>Alphaproteobacteria</taxon>
        <taxon>Acetobacterales</taxon>
        <taxon>Acetobacteraceae</taxon>
    </lineage>
</organism>
<dbReference type="PANTHER" id="PTHR35869">
    <property type="entry name" value="OUTER-MEMBRANE LIPOPROTEIN CARRIER PROTEIN"/>
    <property type="match status" value="1"/>
</dbReference>
<gene>
    <name evidence="3" type="ORF">QJV33_04885</name>
</gene>
<evidence type="ECO:0000313" key="4">
    <source>
        <dbReference type="Proteomes" id="UP001431775"/>
    </source>
</evidence>
<dbReference type="InterPro" id="IPR029046">
    <property type="entry name" value="LolA/LolB/LppX"/>
</dbReference>
<evidence type="ECO:0000256" key="1">
    <source>
        <dbReference type="ARBA" id="ARBA00022729"/>
    </source>
</evidence>